<feature type="non-terminal residue" evidence="2">
    <location>
        <position position="1"/>
    </location>
</feature>
<protein>
    <recommendedName>
        <fullName evidence="3">Reverse transcriptase domain-containing protein</fullName>
    </recommendedName>
</protein>
<feature type="non-terminal residue" evidence="2">
    <location>
        <position position="67"/>
    </location>
</feature>
<evidence type="ECO:0000313" key="2">
    <source>
        <dbReference type="EMBL" id="JAA90137.1"/>
    </source>
</evidence>
<sequence>QLPKCSMKITFNDLRSKPFNAGVSQGSVLSPILFIVYIIVMLQNNIFVHAIIDDAVYSIPYAYRELC</sequence>
<keyword evidence="1" id="KW-1133">Transmembrane helix</keyword>
<dbReference type="AlphaFoldDB" id="S4PYZ6"/>
<reference evidence="2" key="2">
    <citation type="submission" date="2013-05" db="EMBL/GenBank/DDBJ databases">
        <authorList>
            <person name="Carter J.-M."/>
            <person name="Baker S.C."/>
            <person name="Pink R."/>
            <person name="Carter D.R.F."/>
            <person name="Collins A."/>
            <person name="Tomlin J."/>
            <person name="Gibbs M."/>
            <person name="Breuker C.J."/>
        </authorList>
    </citation>
    <scope>NUCLEOTIDE SEQUENCE</scope>
    <source>
        <tissue evidence="2">Ovary</tissue>
    </source>
</reference>
<reference evidence="2" key="1">
    <citation type="journal article" date="2013" name="BMC Genomics">
        <title>Unscrambling butterfly oogenesis.</title>
        <authorList>
            <person name="Carter J.M."/>
            <person name="Baker S.C."/>
            <person name="Pink R."/>
            <person name="Carter D.R."/>
            <person name="Collins A."/>
            <person name="Tomlin J."/>
            <person name="Gibbs M."/>
            <person name="Breuker C.J."/>
        </authorList>
    </citation>
    <scope>NUCLEOTIDE SEQUENCE</scope>
    <source>
        <tissue evidence="2">Ovary</tissue>
    </source>
</reference>
<evidence type="ECO:0008006" key="3">
    <source>
        <dbReference type="Google" id="ProtNLM"/>
    </source>
</evidence>
<proteinExistence type="predicted"/>
<keyword evidence="1" id="KW-0472">Membrane</keyword>
<keyword evidence="1" id="KW-0812">Transmembrane</keyword>
<evidence type="ECO:0000256" key="1">
    <source>
        <dbReference type="SAM" id="Phobius"/>
    </source>
</evidence>
<dbReference type="EMBL" id="GAIX01002423">
    <property type="protein sequence ID" value="JAA90137.1"/>
    <property type="molecule type" value="Transcribed_RNA"/>
</dbReference>
<accession>S4PYZ6</accession>
<name>S4PYZ6_9NEOP</name>
<organism evidence="2">
    <name type="scientific">Pararge aegeria</name>
    <name type="common">speckled wood butterfly</name>
    <dbReference type="NCBI Taxonomy" id="116150"/>
    <lineage>
        <taxon>Eukaryota</taxon>
        <taxon>Metazoa</taxon>
        <taxon>Ecdysozoa</taxon>
        <taxon>Arthropoda</taxon>
        <taxon>Hexapoda</taxon>
        <taxon>Insecta</taxon>
        <taxon>Pterygota</taxon>
        <taxon>Neoptera</taxon>
        <taxon>Endopterygota</taxon>
        <taxon>Lepidoptera</taxon>
        <taxon>Glossata</taxon>
        <taxon>Ditrysia</taxon>
        <taxon>Papilionoidea</taxon>
        <taxon>Nymphalidae</taxon>
        <taxon>Satyrinae</taxon>
        <taxon>Satyrini</taxon>
        <taxon>Parargina</taxon>
        <taxon>Pararge</taxon>
    </lineage>
</organism>
<feature type="transmembrane region" description="Helical" evidence="1">
    <location>
        <begin position="21"/>
        <end position="40"/>
    </location>
</feature>